<proteinExistence type="predicted"/>
<name>A0ABR4BJB8_9LECA</name>
<dbReference type="Proteomes" id="UP001590951">
    <property type="component" value="Unassembled WGS sequence"/>
</dbReference>
<evidence type="ECO:0000313" key="1">
    <source>
        <dbReference type="EMBL" id="KAL2057111.1"/>
    </source>
</evidence>
<reference evidence="1 2" key="1">
    <citation type="submission" date="2024-09" db="EMBL/GenBank/DDBJ databases">
        <title>Rethinking Asexuality: The Enigmatic Case of Functional Sexual Genes in Lepraria (Stereocaulaceae).</title>
        <authorList>
            <person name="Doellman M."/>
            <person name="Sun Y."/>
            <person name="Barcenas-Pena A."/>
            <person name="Lumbsch H.T."/>
            <person name="Grewe F."/>
        </authorList>
    </citation>
    <scope>NUCLEOTIDE SEQUENCE [LARGE SCALE GENOMIC DNA]</scope>
    <source>
        <strain evidence="1 2">Grewe 0041</strain>
    </source>
</reference>
<organism evidence="1 2">
    <name type="scientific">Lepraria finkii</name>
    <dbReference type="NCBI Taxonomy" id="1340010"/>
    <lineage>
        <taxon>Eukaryota</taxon>
        <taxon>Fungi</taxon>
        <taxon>Dikarya</taxon>
        <taxon>Ascomycota</taxon>
        <taxon>Pezizomycotina</taxon>
        <taxon>Lecanoromycetes</taxon>
        <taxon>OSLEUM clade</taxon>
        <taxon>Lecanoromycetidae</taxon>
        <taxon>Lecanorales</taxon>
        <taxon>Lecanorineae</taxon>
        <taxon>Stereocaulaceae</taxon>
        <taxon>Lepraria</taxon>
    </lineage>
</organism>
<dbReference type="EMBL" id="JBHFEH010000006">
    <property type="protein sequence ID" value="KAL2057111.1"/>
    <property type="molecule type" value="Genomic_DNA"/>
</dbReference>
<evidence type="ECO:0000313" key="2">
    <source>
        <dbReference type="Proteomes" id="UP001590951"/>
    </source>
</evidence>
<accession>A0ABR4BJB8</accession>
<sequence>MHHHWMISKALFNAQKLVRKFTSPDELPPFAFDAETVDHIQGVFDGLFLLLDLVPKVKELKLSLPSDYVNDSFVSFPYDSIFPVTAYWPNLTTFSVEHLVLYVNQLVKLLTLIMPQLRELRLEMVELVDGNWSDVEAYVCDGRDDPTLRHPGLPPDSPSHKSREFLQGLFRDCEKFDPEHFAAKMVRILKEHATTLHRQREIQEQLVDELV</sequence>
<keyword evidence="2" id="KW-1185">Reference proteome</keyword>
<protein>
    <submittedName>
        <fullName evidence="1">Uncharacterized protein</fullName>
    </submittedName>
</protein>
<comment type="caution">
    <text evidence="1">The sequence shown here is derived from an EMBL/GenBank/DDBJ whole genome shotgun (WGS) entry which is preliminary data.</text>
</comment>
<gene>
    <name evidence="1" type="ORF">ABVK25_002850</name>
</gene>